<gene>
    <name evidence="2" type="primary">jg22976</name>
    <name evidence="2" type="ORF">PAEG_LOCUS5629</name>
</gene>
<evidence type="ECO:0000256" key="1">
    <source>
        <dbReference type="SAM" id="MobiDB-lite"/>
    </source>
</evidence>
<proteinExistence type="predicted"/>
<feature type="region of interest" description="Disordered" evidence="1">
    <location>
        <begin position="38"/>
        <end position="57"/>
    </location>
</feature>
<keyword evidence="3" id="KW-1185">Reference proteome</keyword>
<dbReference type="OrthoDB" id="7489730at2759"/>
<evidence type="ECO:0000313" key="2">
    <source>
        <dbReference type="EMBL" id="CAH2217747.1"/>
    </source>
</evidence>
<organism evidence="2 3">
    <name type="scientific">Pararge aegeria aegeria</name>
    <dbReference type="NCBI Taxonomy" id="348720"/>
    <lineage>
        <taxon>Eukaryota</taxon>
        <taxon>Metazoa</taxon>
        <taxon>Ecdysozoa</taxon>
        <taxon>Arthropoda</taxon>
        <taxon>Hexapoda</taxon>
        <taxon>Insecta</taxon>
        <taxon>Pterygota</taxon>
        <taxon>Neoptera</taxon>
        <taxon>Endopterygota</taxon>
        <taxon>Lepidoptera</taxon>
        <taxon>Glossata</taxon>
        <taxon>Ditrysia</taxon>
        <taxon>Papilionoidea</taxon>
        <taxon>Nymphalidae</taxon>
        <taxon>Satyrinae</taxon>
        <taxon>Satyrini</taxon>
        <taxon>Parargina</taxon>
        <taxon>Pararge</taxon>
    </lineage>
</organism>
<name>A0A8S4QWZ6_9NEOP</name>
<dbReference type="EMBL" id="CAKXAJ010018470">
    <property type="protein sequence ID" value="CAH2217747.1"/>
    <property type="molecule type" value="Genomic_DNA"/>
</dbReference>
<reference evidence="2" key="1">
    <citation type="submission" date="2022-03" db="EMBL/GenBank/DDBJ databases">
        <authorList>
            <person name="Lindestad O."/>
        </authorList>
    </citation>
    <scope>NUCLEOTIDE SEQUENCE</scope>
</reference>
<evidence type="ECO:0000313" key="3">
    <source>
        <dbReference type="Proteomes" id="UP000838756"/>
    </source>
</evidence>
<comment type="caution">
    <text evidence="2">The sequence shown here is derived from an EMBL/GenBank/DDBJ whole genome shotgun (WGS) entry which is preliminary data.</text>
</comment>
<dbReference type="Proteomes" id="UP000838756">
    <property type="component" value="Unassembled WGS sequence"/>
</dbReference>
<protein>
    <submittedName>
        <fullName evidence="2">Jg22976 protein</fullName>
    </submittedName>
</protein>
<accession>A0A8S4QWZ6</accession>
<sequence>MHYAYSLFPPDKEANEETEDWHEVLMASFKRPRTYAEVTKKAPKAPNSRINPTSNKQHECSKYTSLIVDKLTRKDYHFYMLKKKIGRYPTVRVFERSVKFSPPSEYEFGIVHKYLTNLEKSEKIAWIVCNPSHPGD</sequence>
<dbReference type="AlphaFoldDB" id="A0A8S4QWZ6"/>